<dbReference type="EMBL" id="JAYMYR010000010">
    <property type="protein sequence ID" value="KAK7335368.1"/>
    <property type="molecule type" value="Genomic_DNA"/>
</dbReference>
<gene>
    <name evidence="2" type="ORF">VNO80_27161</name>
</gene>
<proteinExistence type="predicted"/>
<comment type="caution">
    <text evidence="2">The sequence shown here is derived from an EMBL/GenBank/DDBJ whole genome shotgun (WGS) entry which is preliminary data.</text>
</comment>
<accession>A0AAN9LJT0</accession>
<name>A0AAN9LJT0_PHACN</name>
<organism evidence="2 3">
    <name type="scientific">Phaseolus coccineus</name>
    <name type="common">Scarlet runner bean</name>
    <name type="synonym">Phaseolus multiflorus</name>
    <dbReference type="NCBI Taxonomy" id="3886"/>
    <lineage>
        <taxon>Eukaryota</taxon>
        <taxon>Viridiplantae</taxon>
        <taxon>Streptophyta</taxon>
        <taxon>Embryophyta</taxon>
        <taxon>Tracheophyta</taxon>
        <taxon>Spermatophyta</taxon>
        <taxon>Magnoliopsida</taxon>
        <taxon>eudicotyledons</taxon>
        <taxon>Gunneridae</taxon>
        <taxon>Pentapetalae</taxon>
        <taxon>rosids</taxon>
        <taxon>fabids</taxon>
        <taxon>Fabales</taxon>
        <taxon>Fabaceae</taxon>
        <taxon>Papilionoideae</taxon>
        <taxon>50 kb inversion clade</taxon>
        <taxon>NPAAA clade</taxon>
        <taxon>indigoferoid/millettioid clade</taxon>
        <taxon>Phaseoleae</taxon>
        <taxon>Phaseolus</taxon>
    </lineage>
</organism>
<reference evidence="2 3" key="1">
    <citation type="submission" date="2024-01" db="EMBL/GenBank/DDBJ databases">
        <title>The genomes of 5 underutilized Papilionoideae crops provide insights into root nodulation and disease resistanc.</title>
        <authorList>
            <person name="Jiang F."/>
        </authorList>
    </citation>
    <scope>NUCLEOTIDE SEQUENCE [LARGE SCALE GENOMIC DNA]</scope>
    <source>
        <strain evidence="2">JINMINGXINNONG_FW02</strain>
        <tissue evidence="2">Leaves</tissue>
    </source>
</reference>
<evidence type="ECO:0000256" key="1">
    <source>
        <dbReference type="SAM" id="MobiDB-lite"/>
    </source>
</evidence>
<evidence type="ECO:0000313" key="2">
    <source>
        <dbReference type="EMBL" id="KAK7335368.1"/>
    </source>
</evidence>
<dbReference type="AlphaFoldDB" id="A0AAN9LJT0"/>
<protein>
    <submittedName>
        <fullName evidence="2">Uncharacterized protein</fullName>
    </submittedName>
</protein>
<feature type="compositionally biased region" description="Polar residues" evidence="1">
    <location>
        <begin position="39"/>
        <end position="50"/>
    </location>
</feature>
<dbReference type="Proteomes" id="UP001374584">
    <property type="component" value="Unassembled WGS sequence"/>
</dbReference>
<sequence length="89" mass="10404">MVRSGRAVVAERSRVIAKRMGRTKSIAAQTAKGKRVRIDSNSPETQPRNQFSDREKQQRYEEIRIGHLSRKEEYNLISFSLYEYEVPCD</sequence>
<keyword evidence="3" id="KW-1185">Reference proteome</keyword>
<evidence type="ECO:0000313" key="3">
    <source>
        <dbReference type="Proteomes" id="UP001374584"/>
    </source>
</evidence>
<feature type="region of interest" description="Disordered" evidence="1">
    <location>
        <begin position="22"/>
        <end position="58"/>
    </location>
</feature>